<keyword evidence="3" id="KW-0813">Transport</keyword>
<sequence length="322" mass="35201">MLKYFLFLSIIPSFILALIVGEVVIPINDLIHPNGVYSIILYRIRLPTIVTAMLVGITLSISGAIMQQLLRNPIVDPYISGTASGGALGAIISYFLLNYFIMPFLQPLFAFVFSLLSTSLTIIIGKRGGVYGLVVGGVIVSYIFTSIYTILLTILEYKHPNIPPLLFWLLGEISIVGWDQVIPLILISAMLVILSLIYSKSIDLVAISDELSYAHGINPQRFRIFWLAFISFVVSYEISLVGVIGFVGILIPHLVRKVVGGNMRDLTVYSSVTGASLMLISNVISHGVFGTIIPVTPIIALMSSPVLVSLMVRINDGQRVES</sequence>
<evidence type="ECO:0000256" key="7">
    <source>
        <dbReference type="ARBA" id="ARBA00023136"/>
    </source>
</evidence>
<dbReference type="InterPro" id="IPR000522">
    <property type="entry name" value="ABC_transptr_permease_BtuC"/>
</dbReference>
<dbReference type="PANTHER" id="PTHR30472">
    <property type="entry name" value="FERRIC ENTEROBACTIN TRANSPORT SYSTEM PERMEASE PROTEIN"/>
    <property type="match status" value="1"/>
</dbReference>
<evidence type="ECO:0000256" key="8">
    <source>
        <dbReference type="SAM" id="Phobius"/>
    </source>
</evidence>
<evidence type="ECO:0000256" key="2">
    <source>
        <dbReference type="ARBA" id="ARBA00007935"/>
    </source>
</evidence>
<evidence type="ECO:0000313" key="9">
    <source>
        <dbReference type="EMBL" id="QGR20489.1"/>
    </source>
</evidence>
<feature type="transmembrane region" description="Helical" evidence="8">
    <location>
        <begin position="6"/>
        <end position="25"/>
    </location>
</feature>
<keyword evidence="4" id="KW-1003">Cell membrane</keyword>
<dbReference type="AlphaFoldDB" id="A0A650CRN2"/>
<evidence type="ECO:0000256" key="4">
    <source>
        <dbReference type="ARBA" id="ARBA00022475"/>
    </source>
</evidence>
<protein>
    <submittedName>
        <fullName evidence="9">Iron chelate uptake ABC transporter family permease subunit</fullName>
    </submittedName>
</protein>
<feature type="transmembrane region" description="Helical" evidence="8">
    <location>
        <begin position="165"/>
        <end position="198"/>
    </location>
</feature>
<dbReference type="CDD" id="cd06550">
    <property type="entry name" value="TM_ABC_iron-siderophores_like"/>
    <property type="match status" value="1"/>
</dbReference>
<keyword evidence="6 8" id="KW-1133">Transmembrane helix</keyword>
<dbReference type="Gene3D" id="1.10.3470.10">
    <property type="entry name" value="ABC transporter involved in vitamin B12 uptake, BtuC"/>
    <property type="match status" value="1"/>
</dbReference>
<feature type="transmembrane region" description="Helical" evidence="8">
    <location>
        <begin position="291"/>
        <end position="312"/>
    </location>
</feature>
<comment type="similarity">
    <text evidence="2">Belongs to the binding-protein-dependent transport system permease family. FecCD subfamily.</text>
</comment>
<dbReference type="InterPro" id="IPR037294">
    <property type="entry name" value="ABC_BtuC-like"/>
</dbReference>
<feature type="transmembrane region" description="Helical" evidence="8">
    <location>
        <begin position="130"/>
        <end position="153"/>
    </location>
</feature>
<dbReference type="EMBL" id="CP045483">
    <property type="protein sequence ID" value="QGR20489.1"/>
    <property type="molecule type" value="Genomic_DNA"/>
</dbReference>
<name>A0A650CRN2_9CREN</name>
<organism evidence="9 10">
    <name type="scientific">Stygiolobus azoricus</name>
    <dbReference type="NCBI Taxonomy" id="41675"/>
    <lineage>
        <taxon>Archaea</taxon>
        <taxon>Thermoproteota</taxon>
        <taxon>Thermoprotei</taxon>
        <taxon>Sulfolobales</taxon>
        <taxon>Sulfolobaceae</taxon>
        <taxon>Stygiolobus</taxon>
    </lineage>
</organism>
<feature type="transmembrane region" description="Helical" evidence="8">
    <location>
        <begin position="46"/>
        <end position="66"/>
    </location>
</feature>
<evidence type="ECO:0000256" key="1">
    <source>
        <dbReference type="ARBA" id="ARBA00004651"/>
    </source>
</evidence>
<dbReference type="Proteomes" id="UP000423396">
    <property type="component" value="Chromosome"/>
</dbReference>
<dbReference type="GO" id="GO:0005886">
    <property type="term" value="C:plasma membrane"/>
    <property type="evidence" value="ECO:0007669"/>
    <property type="project" value="UniProtKB-SubCell"/>
</dbReference>
<feature type="transmembrane region" description="Helical" evidence="8">
    <location>
        <begin position="224"/>
        <end position="254"/>
    </location>
</feature>
<dbReference type="PANTHER" id="PTHR30472:SF25">
    <property type="entry name" value="ABC TRANSPORTER PERMEASE PROTEIN MJ0876-RELATED"/>
    <property type="match status" value="1"/>
</dbReference>
<comment type="subcellular location">
    <subcellularLocation>
        <location evidence="1">Cell membrane</location>
        <topology evidence="1">Multi-pass membrane protein</topology>
    </subcellularLocation>
</comment>
<evidence type="ECO:0000256" key="3">
    <source>
        <dbReference type="ARBA" id="ARBA00022448"/>
    </source>
</evidence>
<feature type="transmembrane region" description="Helical" evidence="8">
    <location>
        <begin position="78"/>
        <end position="97"/>
    </location>
</feature>
<evidence type="ECO:0000313" key="10">
    <source>
        <dbReference type="Proteomes" id="UP000423396"/>
    </source>
</evidence>
<dbReference type="KEGG" id="sazo:D1868_03380"/>
<reference evidence="9 10" key="1">
    <citation type="submission" date="2019-10" db="EMBL/GenBank/DDBJ databases">
        <title>Genome Sequences from Six Type Strain Members of the Archaeal Family Sulfolobaceae: Acidianus ambivalens, Acidianus infernus, Metallosphaera prunae, Stygiolobus azoricus, Sulfolobus metallicus, and Sulfurisphaera ohwakuensis.</title>
        <authorList>
            <person name="Counts J.A."/>
            <person name="Kelly R.M."/>
        </authorList>
    </citation>
    <scope>NUCLEOTIDE SEQUENCE [LARGE SCALE GENOMIC DNA]</scope>
    <source>
        <strain evidence="9 10">FC6</strain>
    </source>
</reference>
<dbReference type="OrthoDB" id="57034at2157"/>
<gene>
    <name evidence="9" type="ORF">D1868_03380</name>
</gene>
<dbReference type="Pfam" id="PF01032">
    <property type="entry name" value="FecCD"/>
    <property type="match status" value="1"/>
</dbReference>
<feature type="transmembrane region" description="Helical" evidence="8">
    <location>
        <begin position="104"/>
        <end position="124"/>
    </location>
</feature>
<accession>A0A650CRN2</accession>
<keyword evidence="10" id="KW-1185">Reference proteome</keyword>
<keyword evidence="7 8" id="KW-0472">Membrane</keyword>
<dbReference type="SUPFAM" id="SSF81345">
    <property type="entry name" value="ABC transporter involved in vitamin B12 uptake, BtuC"/>
    <property type="match status" value="1"/>
</dbReference>
<keyword evidence="5 8" id="KW-0812">Transmembrane</keyword>
<evidence type="ECO:0000256" key="5">
    <source>
        <dbReference type="ARBA" id="ARBA00022692"/>
    </source>
</evidence>
<dbReference type="GO" id="GO:0022857">
    <property type="term" value="F:transmembrane transporter activity"/>
    <property type="evidence" value="ECO:0007669"/>
    <property type="project" value="InterPro"/>
</dbReference>
<evidence type="ECO:0000256" key="6">
    <source>
        <dbReference type="ARBA" id="ARBA00022989"/>
    </source>
</evidence>
<proteinExistence type="inferred from homology"/>